<protein>
    <submittedName>
        <fullName evidence="8">Glycosyl transferase</fullName>
    </submittedName>
</protein>
<evidence type="ECO:0000256" key="2">
    <source>
        <dbReference type="ARBA" id="ARBA00007677"/>
    </source>
</evidence>
<organism evidence="8 9">
    <name type="scientific">Nadsonia fulvescens var. elongata DSM 6958</name>
    <dbReference type="NCBI Taxonomy" id="857566"/>
    <lineage>
        <taxon>Eukaryota</taxon>
        <taxon>Fungi</taxon>
        <taxon>Dikarya</taxon>
        <taxon>Ascomycota</taxon>
        <taxon>Saccharomycotina</taxon>
        <taxon>Dipodascomycetes</taxon>
        <taxon>Dipodascales</taxon>
        <taxon>Dipodascales incertae sedis</taxon>
        <taxon>Nadsonia</taxon>
    </lineage>
</organism>
<keyword evidence="7" id="KW-0472">Membrane</keyword>
<evidence type="ECO:0000256" key="7">
    <source>
        <dbReference type="SAM" id="Phobius"/>
    </source>
</evidence>
<dbReference type="Gene3D" id="3.90.550.10">
    <property type="entry name" value="Spore Coat Polysaccharide Biosynthesis Protein SpsA, Chain A"/>
    <property type="match status" value="1"/>
</dbReference>
<dbReference type="EMBL" id="KV454411">
    <property type="protein sequence ID" value="ODQ64661.1"/>
    <property type="molecule type" value="Genomic_DNA"/>
</dbReference>
<evidence type="ECO:0000256" key="3">
    <source>
        <dbReference type="ARBA" id="ARBA00022676"/>
    </source>
</evidence>
<evidence type="ECO:0000256" key="6">
    <source>
        <dbReference type="PIRSR" id="PIRSR018153-1"/>
    </source>
</evidence>
<evidence type="ECO:0000256" key="1">
    <source>
        <dbReference type="ARBA" id="ARBA00004606"/>
    </source>
</evidence>
<dbReference type="GO" id="GO:0000032">
    <property type="term" value="P:cell wall mannoprotein biosynthetic process"/>
    <property type="evidence" value="ECO:0007669"/>
    <property type="project" value="EnsemblFungi"/>
</dbReference>
<comment type="subcellular location">
    <subcellularLocation>
        <location evidence="1">Membrane</location>
        <topology evidence="1">Single-pass type II membrane protein</topology>
    </subcellularLocation>
</comment>
<dbReference type="Proteomes" id="UP000095009">
    <property type="component" value="Unassembled WGS sequence"/>
</dbReference>
<dbReference type="PANTHER" id="PTHR31121">
    <property type="entry name" value="ALPHA-1,2 MANNOSYLTRANSFERASE KTR1"/>
    <property type="match status" value="1"/>
</dbReference>
<gene>
    <name evidence="8" type="ORF">NADFUDRAFT_47276</name>
</gene>
<keyword evidence="4 8" id="KW-0808">Transferase</keyword>
<dbReference type="AlphaFoldDB" id="A0A1E3PGY9"/>
<proteinExistence type="inferred from homology"/>
<dbReference type="GO" id="GO:0000026">
    <property type="term" value="F:alpha-1,2-mannosyltransferase activity"/>
    <property type="evidence" value="ECO:0007669"/>
    <property type="project" value="EnsemblFungi"/>
</dbReference>
<dbReference type="STRING" id="857566.A0A1E3PGY9"/>
<evidence type="ECO:0000256" key="4">
    <source>
        <dbReference type="ARBA" id="ARBA00022679"/>
    </source>
</evidence>
<sequence length="405" mass="47677">MANRQVRVIRFIFIVVILFYGTIKLLSITSRSDLVLSMAHHGRPDDAVVAQIASEKQAKINAAKLKVSLEKALRRPSVGKDYVKANATLVTLARNNDLWGIVQSIKDVETRFNRVYKYDWVFLNDEEFNSEFMDVTRSMISGNVKFGKIPKEHWGFPDWIDQEKSSDERIRLEEENVIYGGSLSYRHMCRFESGFFFDHPLLQEYRYYWRIEPDIRLYCDINYDIIKYMEDNNKTYGWTLSLIEFEKTIPTLWNTTKDFIASHPQYLAQDNLLDFISKDDGQTYNLCHFWSNFEIADMDFWRSEIYREYFNHLDRAGGFFYERWGDAPVHSIAASLFLPKNKIHHFEDIGYYHMPFGNCPTDKATQDANNCACESDNFSWTKNSCTPRFYNVIGESRQQDGNNLR</sequence>
<evidence type="ECO:0000256" key="5">
    <source>
        <dbReference type="ARBA" id="ARBA00022968"/>
    </source>
</evidence>
<dbReference type="Pfam" id="PF01793">
    <property type="entry name" value="Glyco_transf_15"/>
    <property type="match status" value="1"/>
</dbReference>
<dbReference type="InterPro" id="IPR029044">
    <property type="entry name" value="Nucleotide-diphossugar_trans"/>
</dbReference>
<keyword evidence="7" id="KW-1133">Transmembrane helix</keyword>
<keyword evidence="5" id="KW-0735">Signal-anchor</keyword>
<comment type="similarity">
    <text evidence="2">Belongs to the glycosyltransferase 15 family.</text>
</comment>
<accession>A0A1E3PGY9</accession>
<reference evidence="8 9" key="1">
    <citation type="journal article" date="2016" name="Proc. Natl. Acad. Sci. U.S.A.">
        <title>Comparative genomics of biotechnologically important yeasts.</title>
        <authorList>
            <person name="Riley R."/>
            <person name="Haridas S."/>
            <person name="Wolfe K.H."/>
            <person name="Lopes M.R."/>
            <person name="Hittinger C.T."/>
            <person name="Goeker M."/>
            <person name="Salamov A.A."/>
            <person name="Wisecaver J.H."/>
            <person name="Long T.M."/>
            <person name="Calvey C.H."/>
            <person name="Aerts A.L."/>
            <person name="Barry K.W."/>
            <person name="Choi C."/>
            <person name="Clum A."/>
            <person name="Coughlan A.Y."/>
            <person name="Deshpande S."/>
            <person name="Douglass A.P."/>
            <person name="Hanson S.J."/>
            <person name="Klenk H.-P."/>
            <person name="LaButti K.M."/>
            <person name="Lapidus A."/>
            <person name="Lindquist E.A."/>
            <person name="Lipzen A.M."/>
            <person name="Meier-Kolthoff J.P."/>
            <person name="Ohm R.A."/>
            <person name="Otillar R.P."/>
            <person name="Pangilinan J.L."/>
            <person name="Peng Y."/>
            <person name="Rokas A."/>
            <person name="Rosa C.A."/>
            <person name="Scheuner C."/>
            <person name="Sibirny A.A."/>
            <person name="Slot J.C."/>
            <person name="Stielow J.B."/>
            <person name="Sun H."/>
            <person name="Kurtzman C.P."/>
            <person name="Blackwell M."/>
            <person name="Grigoriev I.V."/>
            <person name="Jeffries T.W."/>
        </authorList>
    </citation>
    <scope>NUCLEOTIDE SEQUENCE [LARGE SCALE GENOMIC DNA]</scope>
    <source>
        <strain evidence="8 9">DSM 6958</strain>
    </source>
</reference>
<keyword evidence="9" id="KW-1185">Reference proteome</keyword>
<dbReference type="PANTHER" id="PTHR31121:SF6">
    <property type="entry name" value="ALPHA-1,2 MANNOSYLTRANSFERASE KTR1"/>
    <property type="match status" value="1"/>
</dbReference>
<dbReference type="PIRSF" id="PIRSF018153">
    <property type="entry name" value="Glyco_trans_15"/>
    <property type="match status" value="1"/>
</dbReference>
<dbReference type="FunFam" id="3.90.550.10:FF:000051">
    <property type="entry name" value="Alpha-1,2-mannosyltransferase (Ktr4)"/>
    <property type="match status" value="1"/>
</dbReference>
<dbReference type="InterPro" id="IPR002685">
    <property type="entry name" value="Glyco_trans_15"/>
</dbReference>
<keyword evidence="7" id="KW-0812">Transmembrane</keyword>
<feature type="transmembrane region" description="Helical" evidence="7">
    <location>
        <begin position="7"/>
        <end position="28"/>
    </location>
</feature>
<evidence type="ECO:0000313" key="9">
    <source>
        <dbReference type="Proteomes" id="UP000095009"/>
    </source>
</evidence>
<dbReference type="GO" id="GO:0005797">
    <property type="term" value="C:Golgi medial cisterna"/>
    <property type="evidence" value="ECO:0007669"/>
    <property type="project" value="EnsemblFungi"/>
</dbReference>
<keyword evidence="3" id="KW-0328">Glycosyltransferase</keyword>
<dbReference type="OrthoDB" id="439943at2759"/>
<evidence type="ECO:0000313" key="8">
    <source>
        <dbReference type="EMBL" id="ODQ64661.1"/>
    </source>
</evidence>
<feature type="active site" description="Nucleophile" evidence="6">
    <location>
        <position position="294"/>
    </location>
</feature>
<dbReference type="SUPFAM" id="SSF53448">
    <property type="entry name" value="Nucleotide-diphospho-sugar transferases"/>
    <property type="match status" value="1"/>
</dbReference>
<name>A0A1E3PGY9_9ASCO</name>
<dbReference type="GO" id="GO:0006493">
    <property type="term" value="P:protein O-linked glycosylation"/>
    <property type="evidence" value="ECO:0007669"/>
    <property type="project" value="EnsemblFungi"/>
</dbReference>
<dbReference type="GO" id="GO:0006491">
    <property type="term" value="P:N-glycan processing"/>
    <property type="evidence" value="ECO:0007669"/>
    <property type="project" value="EnsemblFungi"/>
</dbReference>
<dbReference type="GO" id="GO:0016020">
    <property type="term" value="C:membrane"/>
    <property type="evidence" value="ECO:0007669"/>
    <property type="project" value="UniProtKB-SubCell"/>
</dbReference>